<dbReference type="Proteomes" id="UP000218979">
    <property type="component" value="Unassembled WGS sequence"/>
</dbReference>
<dbReference type="InterPro" id="IPR006059">
    <property type="entry name" value="SBP"/>
</dbReference>
<dbReference type="EMBL" id="FPKS01000001">
    <property type="protein sequence ID" value="SFZ70373.1"/>
    <property type="molecule type" value="Genomic_DNA"/>
</dbReference>
<reference evidence="5 8" key="1">
    <citation type="submission" date="2014-12" db="EMBL/GenBank/DDBJ databases">
        <title>Draft genome sequences of 10 type strains of Lactococcus.</title>
        <authorList>
            <person name="Sun Z."/>
            <person name="Zhong Z."/>
            <person name="Liu W."/>
            <person name="Zhang W."/>
            <person name="Zhang H."/>
        </authorList>
    </citation>
    <scope>NUCLEOTIDE SEQUENCE [LARGE SCALE GENOMIC DNA]</scope>
    <source>
        <strain evidence="5 8">DSM 22330</strain>
    </source>
</reference>
<dbReference type="RefSeq" id="WP_031365622.1">
    <property type="nucleotide sequence ID" value="NZ_FPKS01000001.1"/>
</dbReference>
<evidence type="ECO:0000256" key="3">
    <source>
        <dbReference type="ARBA" id="ARBA00022729"/>
    </source>
</evidence>
<keyword evidence="2" id="KW-0813">Transport</keyword>
<feature type="chain" id="PRO_5039316975" evidence="4">
    <location>
        <begin position="25"/>
        <end position="434"/>
    </location>
</feature>
<dbReference type="OrthoDB" id="9770625at2"/>
<keyword evidence="6" id="KW-0762">Sugar transport</keyword>
<dbReference type="STRING" id="1122154.SAMN02746068_00196"/>
<dbReference type="Pfam" id="PF01547">
    <property type="entry name" value="SBP_bac_1"/>
    <property type="match status" value="1"/>
</dbReference>
<dbReference type="InterPro" id="IPR050490">
    <property type="entry name" value="Bact_solute-bd_prot1"/>
</dbReference>
<dbReference type="CDD" id="cd13585">
    <property type="entry name" value="PBP2_TMBP_like"/>
    <property type="match status" value="1"/>
</dbReference>
<evidence type="ECO:0000256" key="2">
    <source>
        <dbReference type="ARBA" id="ARBA00022448"/>
    </source>
</evidence>
<dbReference type="Gene3D" id="3.40.190.10">
    <property type="entry name" value="Periplasmic binding protein-like II"/>
    <property type="match status" value="1"/>
</dbReference>
<dbReference type="PANTHER" id="PTHR43649">
    <property type="entry name" value="ARABINOSE-BINDING PROTEIN-RELATED"/>
    <property type="match status" value="1"/>
</dbReference>
<evidence type="ECO:0000313" key="6">
    <source>
        <dbReference type="EMBL" id="SFZ70373.1"/>
    </source>
</evidence>
<keyword evidence="3 4" id="KW-0732">Signal</keyword>
<feature type="signal peptide" evidence="4">
    <location>
        <begin position="1"/>
        <end position="24"/>
    </location>
</feature>
<name>A0A1K2H5D6_9LACT</name>
<dbReference type="PANTHER" id="PTHR43649:SF34">
    <property type="entry name" value="ABC TRANSPORTER PERIPLASMIC-BINDING PROTEIN YCJN-RELATED"/>
    <property type="match status" value="1"/>
</dbReference>
<keyword evidence="8" id="KW-1185">Reference proteome</keyword>
<comment type="similarity">
    <text evidence="1">Belongs to the bacterial solute-binding protein 1 family.</text>
</comment>
<dbReference type="PROSITE" id="PS51257">
    <property type="entry name" value="PROKAR_LIPOPROTEIN"/>
    <property type="match status" value="1"/>
</dbReference>
<dbReference type="SUPFAM" id="SSF53850">
    <property type="entry name" value="Periplasmic binding protein-like II"/>
    <property type="match status" value="1"/>
</dbReference>
<dbReference type="EMBL" id="JXJT01000004">
    <property type="protein sequence ID" value="PCS04192.1"/>
    <property type="molecule type" value="Genomic_DNA"/>
</dbReference>
<sequence length="434" mass="47343">MRKISLKKIGVLALATLTAMSVLTLTGCGKNSSGEKTGKDKKITVLVESGGPAETVAKSTAAAFKAKTGYEVIVDAVPYTGMYDKVSTEIKAKAATHDVVSLDVLWLSAFEQNLLPLNNQVDKQITSDFLPTLEAGGTLNQNLLGLPMWLNSKVLIYRKDLFADETNKSAFKQKYGHDLKVPTTWQEYEECAAFFTKDGMYGTTVFGMASGDTVCSLLDHASQAGAMPLVLDDKNKVLIDEKPYVEALQYLVDLYKSGDVPDETLSVASTESQEMFNNGKLAMQLNWSHQYPAAYALDNQNVGVAPMIGGSAGVAATTGPWYQSVMKNSAHQDVAVEYIKFMYDNNEKYMTEGSLKIAGRTSVYEKYGTEPGNEHLNAVLQTLDHKYSQNRPATPYWTEIEEVLASSIQSALSGKATPEKALKDAKTKIEAIVE</sequence>
<proteinExistence type="inferred from homology"/>
<organism evidence="6 7">
    <name type="scientific">Pseudolactococcus chungangensis CAU 28 = DSM 22330</name>
    <dbReference type="NCBI Taxonomy" id="1122154"/>
    <lineage>
        <taxon>Bacteria</taxon>
        <taxon>Bacillati</taxon>
        <taxon>Bacillota</taxon>
        <taxon>Bacilli</taxon>
        <taxon>Lactobacillales</taxon>
        <taxon>Streptococcaceae</taxon>
        <taxon>Pseudolactococcus</taxon>
    </lineage>
</organism>
<evidence type="ECO:0000256" key="4">
    <source>
        <dbReference type="SAM" id="SignalP"/>
    </source>
</evidence>
<evidence type="ECO:0000313" key="5">
    <source>
        <dbReference type="EMBL" id="PCS04192.1"/>
    </source>
</evidence>
<dbReference type="AlphaFoldDB" id="A0A1K2H5D6"/>
<protein>
    <submittedName>
        <fullName evidence="6">Multiple sugar transport system substrate-binding protein</fullName>
    </submittedName>
</protein>
<evidence type="ECO:0000256" key="1">
    <source>
        <dbReference type="ARBA" id="ARBA00008520"/>
    </source>
</evidence>
<gene>
    <name evidence="5" type="ORF">RR45_GL001496</name>
    <name evidence="6" type="ORF">SAMN02746068_00196</name>
</gene>
<reference evidence="6 7" key="2">
    <citation type="submission" date="2016-11" db="EMBL/GenBank/DDBJ databases">
        <authorList>
            <person name="Jaros S."/>
            <person name="Januszkiewicz K."/>
            <person name="Wedrychowicz H."/>
        </authorList>
    </citation>
    <scope>NUCLEOTIDE SEQUENCE [LARGE SCALE GENOMIC DNA]</scope>
    <source>
        <strain evidence="6 7">DSM 22330</strain>
    </source>
</reference>
<evidence type="ECO:0000313" key="8">
    <source>
        <dbReference type="Proteomes" id="UP000218979"/>
    </source>
</evidence>
<accession>A0A1K2H5D6</accession>
<dbReference type="Proteomes" id="UP000185655">
    <property type="component" value="Unassembled WGS sequence"/>
</dbReference>
<evidence type="ECO:0000313" key="7">
    <source>
        <dbReference type="Proteomes" id="UP000185655"/>
    </source>
</evidence>